<keyword evidence="3" id="KW-1185">Reference proteome</keyword>
<dbReference type="EMBL" id="OR067835">
    <property type="protein sequence ID" value="WLW41043.1"/>
    <property type="molecule type" value="Genomic_DNA"/>
</dbReference>
<proteinExistence type="predicted"/>
<evidence type="ECO:0000313" key="2">
    <source>
        <dbReference type="EMBL" id="WLW41043.1"/>
    </source>
</evidence>
<reference evidence="2" key="1">
    <citation type="submission" date="2023-05" db="EMBL/GenBank/DDBJ databases">
        <title>Genome analysis of newly isolated bacteriophages.</title>
        <authorList>
            <person name="Wojcicki M."/>
            <person name="Swider O."/>
            <person name="Srednicka P."/>
            <person name="Shymialevich D."/>
        </authorList>
    </citation>
    <scope>NUCLEOTIDE SEQUENCE</scope>
</reference>
<evidence type="ECO:0000259" key="1">
    <source>
        <dbReference type="PROSITE" id="PS50507"/>
    </source>
</evidence>
<protein>
    <recommendedName>
        <fullName evidence="1">RdRp catalytic domain-containing protein</fullName>
    </recommendedName>
</protein>
<accession>A0AA50F3A7</accession>
<dbReference type="GO" id="GO:0039694">
    <property type="term" value="P:viral RNA genome replication"/>
    <property type="evidence" value="ECO:0007669"/>
    <property type="project" value="InterPro"/>
</dbReference>
<organism evidence="2 3">
    <name type="scientific">Salmonella phage KKP 3828</name>
    <dbReference type="NCBI Taxonomy" id="3041358"/>
    <lineage>
        <taxon>Viruses</taxon>
        <taxon>Duplodnaviria</taxon>
        <taxon>Heunggongvirae</taxon>
        <taxon>Uroviricota</taxon>
        <taxon>Caudoviricetes</taxon>
        <taxon>Autographivirales</taxon>
        <taxon>Autoscriptoviridae</taxon>
        <taxon>Slopekvirinae</taxon>
        <taxon>Koutsourovirus</taxon>
        <taxon>Koutsourovirus KKP3828</taxon>
    </lineage>
</organism>
<dbReference type="GO" id="GO:0003968">
    <property type="term" value="F:RNA-directed RNA polymerase activity"/>
    <property type="evidence" value="ECO:0007669"/>
    <property type="project" value="InterPro"/>
</dbReference>
<dbReference type="Proteomes" id="UP001234853">
    <property type="component" value="Segment"/>
</dbReference>
<sequence>MQSNDYYTRITNCITGNVMFLYADTEYARNCAQEAAQEVADMLGYGDDIMIEDLEHVIDGPTLEDVR</sequence>
<name>A0AA50F3A7_9CAUD</name>
<dbReference type="PROSITE" id="PS50507">
    <property type="entry name" value="RDRP_SSRNA_POS"/>
    <property type="match status" value="1"/>
</dbReference>
<evidence type="ECO:0000313" key="3">
    <source>
        <dbReference type="Proteomes" id="UP001234853"/>
    </source>
</evidence>
<feature type="domain" description="RdRp catalytic" evidence="1">
    <location>
        <begin position="1"/>
        <end position="61"/>
    </location>
</feature>
<gene>
    <name evidence="2" type="ORF">IBHPHPPA_00043</name>
</gene>
<dbReference type="InterPro" id="IPR007094">
    <property type="entry name" value="RNA-dir_pol_PSvirus"/>
</dbReference>